<evidence type="ECO:0000313" key="2">
    <source>
        <dbReference type="Proteomes" id="UP000504602"/>
    </source>
</evidence>
<name>A0A8N5F2C8_GEOFO</name>
<keyword evidence="2" id="KW-1185">Reference proteome</keyword>
<sequence length="233" mass="24582">MEISRYPDLSVVKEENPEPVPSPIIPILPSSTGKGSEAKRNYIKSEPGSGALPGSGFFSSQLGPSQNGPKSGLISVAITLHPTAAENISSIVAAFSNLLHVRIPNSYEVSNAPDVPSSMAATNTHRGNPPMEYRQHLLLQGPQAGSMGPARIVGPYGLKQPNVPFPANSNGLAGYKDHSQSMAEGSALRPRWCSHCKVVVLGSGVRKSFKDLPFLKQVSAEVPGQGPVLSWAP</sequence>
<protein>
    <submittedName>
        <fullName evidence="3">Histone-lysine N-methyltransferase 2C-like</fullName>
    </submittedName>
</protein>
<accession>A0A8N5F2C8</accession>
<organism evidence="2 3">
    <name type="scientific">Geospiza fortis</name>
    <name type="common">Medium ground-finch</name>
    <dbReference type="NCBI Taxonomy" id="48883"/>
    <lineage>
        <taxon>Eukaryota</taxon>
        <taxon>Metazoa</taxon>
        <taxon>Chordata</taxon>
        <taxon>Craniata</taxon>
        <taxon>Vertebrata</taxon>
        <taxon>Euteleostomi</taxon>
        <taxon>Archelosauria</taxon>
        <taxon>Archosauria</taxon>
        <taxon>Dinosauria</taxon>
        <taxon>Saurischia</taxon>
        <taxon>Theropoda</taxon>
        <taxon>Coelurosauria</taxon>
        <taxon>Aves</taxon>
        <taxon>Neognathae</taxon>
        <taxon>Neoaves</taxon>
        <taxon>Telluraves</taxon>
        <taxon>Australaves</taxon>
        <taxon>Passeriformes</taxon>
        <taxon>Thraupidae</taxon>
        <taxon>Geospiza</taxon>
    </lineage>
</organism>
<evidence type="ECO:0000256" key="1">
    <source>
        <dbReference type="SAM" id="MobiDB-lite"/>
    </source>
</evidence>
<dbReference type="GeneID" id="115949400"/>
<dbReference type="RefSeq" id="XP_030921778.1">
    <property type="nucleotide sequence ID" value="XM_031065918.1"/>
</dbReference>
<feature type="region of interest" description="Disordered" evidence="1">
    <location>
        <begin position="1"/>
        <end position="46"/>
    </location>
</feature>
<proteinExistence type="predicted"/>
<reference evidence="3" key="1">
    <citation type="submission" date="2025-08" db="UniProtKB">
        <authorList>
            <consortium name="RefSeq"/>
        </authorList>
    </citation>
    <scope>IDENTIFICATION</scope>
</reference>
<dbReference type="AlphaFoldDB" id="A0A8N5F2C8"/>
<dbReference type="Proteomes" id="UP000504602">
    <property type="component" value="Unplaced"/>
</dbReference>
<gene>
    <name evidence="3" type="primary">LOC115949400</name>
</gene>
<evidence type="ECO:0000313" key="3">
    <source>
        <dbReference type="RefSeq" id="XP_030921778.1"/>
    </source>
</evidence>